<feature type="transmembrane region" description="Helical" evidence="6">
    <location>
        <begin position="657"/>
        <end position="676"/>
    </location>
</feature>
<dbReference type="Proteomes" id="UP000325440">
    <property type="component" value="Unassembled WGS sequence"/>
</dbReference>
<dbReference type="Gene3D" id="1.20.1070.10">
    <property type="entry name" value="Rhodopsin 7-helix transmembrane proteins"/>
    <property type="match status" value="1"/>
</dbReference>
<dbReference type="CDD" id="cd15039">
    <property type="entry name" value="7tmB3_Methuselah-like"/>
    <property type="match status" value="1"/>
</dbReference>
<feature type="transmembrane region" description="Helical" evidence="6">
    <location>
        <begin position="484"/>
        <end position="509"/>
    </location>
</feature>
<dbReference type="GO" id="GO:0016020">
    <property type="term" value="C:membrane"/>
    <property type="evidence" value="ECO:0007669"/>
    <property type="project" value="UniProtKB-SubCell"/>
</dbReference>
<dbReference type="InterPro" id="IPR053231">
    <property type="entry name" value="GPCR_LN-TM7"/>
</dbReference>
<keyword evidence="3 6" id="KW-1133">Transmembrane helix</keyword>
<evidence type="ECO:0000256" key="3">
    <source>
        <dbReference type="ARBA" id="ARBA00022989"/>
    </source>
</evidence>
<keyword evidence="10" id="KW-1185">Reference proteome</keyword>
<comment type="subcellular location">
    <subcellularLocation>
        <location evidence="1">Membrane</location>
        <topology evidence="1">Multi-pass membrane protein</topology>
    </subcellularLocation>
</comment>
<keyword evidence="2 6" id="KW-0812">Transmembrane</keyword>
<evidence type="ECO:0000256" key="4">
    <source>
        <dbReference type="ARBA" id="ARBA00023136"/>
    </source>
</evidence>
<feature type="transmembrane region" description="Helical" evidence="6">
    <location>
        <begin position="455"/>
        <end position="478"/>
    </location>
</feature>
<feature type="transmembrane region" description="Helical" evidence="6">
    <location>
        <begin position="530"/>
        <end position="563"/>
    </location>
</feature>
<feature type="transmembrane region" description="Helical" evidence="6">
    <location>
        <begin position="631"/>
        <end position="651"/>
    </location>
</feature>
<dbReference type="PROSITE" id="PS50261">
    <property type="entry name" value="G_PROTEIN_RECEP_F2_4"/>
    <property type="match status" value="1"/>
</dbReference>
<dbReference type="EMBL" id="CABPRJ010000504">
    <property type="protein sequence ID" value="VVC30072.1"/>
    <property type="molecule type" value="Genomic_DNA"/>
</dbReference>
<dbReference type="Pfam" id="PF00002">
    <property type="entry name" value="7tm_2"/>
    <property type="match status" value="1"/>
</dbReference>
<keyword evidence="4 6" id="KW-0472">Membrane</keyword>
<reference evidence="9 10" key="1">
    <citation type="submission" date="2019-08" db="EMBL/GenBank/DDBJ databases">
        <authorList>
            <person name="Alioto T."/>
            <person name="Alioto T."/>
            <person name="Gomez Garrido J."/>
        </authorList>
    </citation>
    <scope>NUCLEOTIDE SEQUENCE [LARGE SCALE GENOMIC DNA]</scope>
</reference>
<dbReference type="InterPro" id="IPR000832">
    <property type="entry name" value="GPCR_2_secretin-like"/>
</dbReference>
<name>A0A5E4MJV0_9HEMI</name>
<protein>
    <submittedName>
        <fullName evidence="9">GPCR, family 2-like,Somatomedin B domain,GPCR, family 2, secretin-like</fullName>
    </submittedName>
</protein>
<dbReference type="GO" id="GO:0004930">
    <property type="term" value="F:G protein-coupled receptor activity"/>
    <property type="evidence" value="ECO:0007669"/>
    <property type="project" value="InterPro"/>
</dbReference>
<dbReference type="GO" id="GO:0007166">
    <property type="term" value="P:cell surface receptor signaling pathway"/>
    <property type="evidence" value="ECO:0007669"/>
    <property type="project" value="InterPro"/>
</dbReference>
<feature type="signal peptide" evidence="7">
    <location>
        <begin position="1"/>
        <end position="23"/>
    </location>
</feature>
<evidence type="ECO:0000313" key="10">
    <source>
        <dbReference type="Proteomes" id="UP000325440"/>
    </source>
</evidence>
<feature type="region of interest" description="Disordered" evidence="5">
    <location>
        <begin position="725"/>
        <end position="746"/>
    </location>
</feature>
<dbReference type="InterPro" id="IPR036024">
    <property type="entry name" value="Somatomedin_B-like_dom_sf"/>
</dbReference>
<evidence type="ECO:0000256" key="6">
    <source>
        <dbReference type="SAM" id="Phobius"/>
    </source>
</evidence>
<evidence type="ECO:0000256" key="2">
    <source>
        <dbReference type="ARBA" id="ARBA00022692"/>
    </source>
</evidence>
<accession>A0A5E4MJV0</accession>
<keyword evidence="7" id="KW-0732">Signal</keyword>
<organism evidence="9 10">
    <name type="scientific">Cinara cedri</name>
    <dbReference type="NCBI Taxonomy" id="506608"/>
    <lineage>
        <taxon>Eukaryota</taxon>
        <taxon>Metazoa</taxon>
        <taxon>Ecdysozoa</taxon>
        <taxon>Arthropoda</taxon>
        <taxon>Hexapoda</taxon>
        <taxon>Insecta</taxon>
        <taxon>Pterygota</taxon>
        <taxon>Neoptera</taxon>
        <taxon>Paraneoptera</taxon>
        <taxon>Hemiptera</taxon>
        <taxon>Sternorrhyncha</taxon>
        <taxon>Aphidomorpha</taxon>
        <taxon>Aphidoidea</taxon>
        <taxon>Aphididae</taxon>
        <taxon>Lachninae</taxon>
        <taxon>Cinara</taxon>
    </lineage>
</organism>
<sequence>MKANIRIHFIITIFIWLVSWTASIEIPHSYLENPSKICPPDSSCKHVQPESPVARWIGYSVKYKQWRNCMCDHDCQTYGDCCTDYPYFDPVKQQRAAAQHVCVEIDSAAAETSAATESMADASNGAQALAKCPATWSDRWIQDACETPPRVGKAYGMIDNPVTSRLTGRVYRNRFCAVCNGDAADTVLSATKIVCDDLIDVDSELEHSKVLDTLRYNDTTGRWAVQYANYTYDCAIKTVLPAISAIRPCITGTVGTCHPKWPKDDNIRSDCEAYTTVVYKGIETYKNPHCAMCNHVAVQNLTCKGLLDLRAAPHLFSFSALFIVQPDARKCRGRSDKFFDPFSKTCQPLVPVSDGVPLNCSAMAVYVTVPTANWQPPDTVDYVMLNNGSMAVCENATSSIVANITDKSVQSDASEAFHSALVTYVGLGVSAVFLIVHLAVFAALPSLRNLSGKNLASFCVSLIGSYAAFVAGNLWPAGPGSGCYAIAALTYYSFLTSFAWMLIMSFDCWRTLRLATSELRITTGRQTKKFLVYSAVCWLVPAMMTVVAVTVDTVPAAAAAVIGADVRPEFGTDDHCWFGNTDALLVFFVSPLCAVMAVNFMLFVWTAYMIHSSRATVRHVNTRHVRRNFRMYCRLAVLMGLTWSTGIAARFTDSKYLWILFVALNTFQGLFVFAAFTCRRRILDSLLGGGHRDGGHVNHLHSLQGSEKGIINDKNQRVAIPSFSWSSSDHSAAGPVSSEKTSDTLY</sequence>
<dbReference type="SUPFAM" id="SSF90188">
    <property type="entry name" value="Somatomedin B domain"/>
    <property type="match status" value="1"/>
</dbReference>
<dbReference type="AlphaFoldDB" id="A0A5E4MJV0"/>
<evidence type="ECO:0000256" key="7">
    <source>
        <dbReference type="SAM" id="SignalP"/>
    </source>
</evidence>
<feature type="chain" id="PRO_5022664706" evidence="7">
    <location>
        <begin position="24"/>
        <end position="746"/>
    </location>
</feature>
<feature type="domain" description="G-protein coupled receptors family 2 profile 2" evidence="8">
    <location>
        <begin position="419"/>
        <end position="680"/>
    </location>
</feature>
<dbReference type="Gene3D" id="4.10.410.20">
    <property type="match status" value="1"/>
</dbReference>
<feature type="transmembrane region" description="Helical" evidence="6">
    <location>
        <begin position="583"/>
        <end position="610"/>
    </location>
</feature>
<evidence type="ECO:0000256" key="5">
    <source>
        <dbReference type="SAM" id="MobiDB-lite"/>
    </source>
</evidence>
<dbReference type="OrthoDB" id="6134459at2759"/>
<proteinExistence type="predicted"/>
<evidence type="ECO:0000313" key="9">
    <source>
        <dbReference type="EMBL" id="VVC30072.1"/>
    </source>
</evidence>
<evidence type="ECO:0000259" key="8">
    <source>
        <dbReference type="PROSITE" id="PS50261"/>
    </source>
</evidence>
<dbReference type="PANTHER" id="PTHR45902:SF5">
    <property type="entry name" value="G-PROTEIN COUPLED RECEPTORS FAMILY 2 PROFILE 2 DOMAIN-CONTAINING PROTEIN"/>
    <property type="match status" value="1"/>
</dbReference>
<dbReference type="InterPro" id="IPR017981">
    <property type="entry name" value="GPCR_2-like_7TM"/>
</dbReference>
<evidence type="ECO:0000256" key="1">
    <source>
        <dbReference type="ARBA" id="ARBA00004141"/>
    </source>
</evidence>
<feature type="transmembrane region" description="Helical" evidence="6">
    <location>
        <begin position="421"/>
        <end position="443"/>
    </location>
</feature>
<dbReference type="PANTHER" id="PTHR45902">
    <property type="entry name" value="LATROPHILIN RECEPTOR-LIKE PROTEIN A"/>
    <property type="match status" value="1"/>
</dbReference>
<gene>
    <name evidence="9" type="ORF">CINCED_3A024153</name>
</gene>